<proteinExistence type="predicted"/>
<name>X1GEL6_9ZZZZ</name>
<accession>X1GEL6</accession>
<comment type="caution">
    <text evidence="1">The sequence shown here is derived from an EMBL/GenBank/DDBJ whole genome shotgun (WGS) entry which is preliminary data.</text>
</comment>
<protein>
    <submittedName>
        <fullName evidence="1">Uncharacterized protein</fullName>
    </submittedName>
</protein>
<evidence type="ECO:0000313" key="1">
    <source>
        <dbReference type="EMBL" id="GAH56346.1"/>
    </source>
</evidence>
<organism evidence="1">
    <name type="scientific">marine sediment metagenome</name>
    <dbReference type="NCBI Taxonomy" id="412755"/>
    <lineage>
        <taxon>unclassified sequences</taxon>
        <taxon>metagenomes</taxon>
        <taxon>ecological metagenomes</taxon>
    </lineage>
</organism>
<sequence>MIDHSLQLPSAEPKEVSAAMSLIPYRRDDLRAKYLGWMSSGFSDEEALFVLGLNRSWLELMRQDSKFVK</sequence>
<reference evidence="1" key="1">
    <citation type="journal article" date="2014" name="Front. Microbiol.">
        <title>High frequency of phylogenetically diverse reductive dehalogenase-homologous genes in deep subseafloor sedimentary metagenomes.</title>
        <authorList>
            <person name="Kawai M."/>
            <person name="Futagami T."/>
            <person name="Toyoda A."/>
            <person name="Takaki Y."/>
            <person name="Nishi S."/>
            <person name="Hori S."/>
            <person name="Arai W."/>
            <person name="Tsubouchi T."/>
            <person name="Morono Y."/>
            <person name="Uchiyama I."/>
            <person name="Ito T."/>
            <person name="Fujiyama A."/>
            <person name="Inagaki F."/>
            <person name="Takami H."/>
        </authorList>
    </citation>
    <scope>NUCLEOTIDE SEQUENCE</scope>
    <source>
        <strain evidence="1">Expedition CK06-06</strain>
    </source>
</reference>
<dbReference type="AlphaFoldDB" id="X1GEL6"/>
<gene>
    <name evidence="1" type="ORF">S03H2_30457</name>
</gene>
<dbReference type="EMBL" id="BARU01018427">
    <property type="protein sequence ID" value="GAH56346.1"/>
    <property type="molecule type" value="Genomic_DNA"/>
</dbReference>